<evidence type="ECO:0000313" key="8">
    <source>
        <dbReference type="EMBL" id="QDT89957.1"/>
    </source>
</evidence>
<dbReference type="RefSeq" id="WP_145225577.1">
    <property type="nucleotide sequence ID" value="NZ_CP036343.1"/>
</dbReference>
<dbReference type="KEGG" id="gax:Pan161_15900"/>
<dbReference type="Gene3D" id="3.30.200.20">
    <property type="entry name" value="Phosphorylase Kinase, domain 1"/>
    <property type="match status" value="1"/>
</dbReference>
<evidence type="ECO:0000256" key="4">
    <source>
        <dbReference type="ARBA" id="ARBA00022840"/>
    </source>
</evidence>
<dbReference type="InterPro" id="IPR000719">
    <property type="entry name" value="Prot_kinase_dom"/>
</dbReference>
<evidence type="ECO:0000256" key="5">
    <source>
        <dbReference type="SAM" id="MobiDB-lite"/>
    </source>
</evidence>
<dbReference type="PROSITE" id="PS50011">
    <property type="entry name" value="PROTEIN_KINASE_DOM"/>
    <property type="match status" value="1"/>
</dbReference>
<dbReference type="PANTHER" id="PTHR43289">
    <property type="entry name" value="MITOGEN-ACTIVATED PROTEIN KINASE KINASE KINASE 20-RELATED"/>
    <property type="match status" value="1"/>
</dbReference>
<keyword evidence="9" id="KW-1185">Reference proteome</keyword>
<dbReference type="OrthoDB" id="6111975at2"/>
<feature type="domain" description="PAS" evidence="7">
    <location>
        <begin position="668"/>
        <end position="720"/>
    </location>
</feature>
<keyword evidence="4" id="KW-0067">ATP-binding</keyword>
<evidence type="ECO:0000313" key="9">
    <source>
        <dbReference type="Proteomes" id="UP000316855"/>
    </source>
</evidence>
<organism evidence="8 9">
    <name type="scientific">Gimesia algae</name>
    <dbReference type="NCBI Taxonomy" id="2527971"/>
    <lineage>
        <taxon>Bacteria</taxon>
        <taxon>Pseudomonadati</taxon>
        <taxon>Planctomycetota</taxon>
        <taxon>Planctomycetia</taxon>
        <taxon>Planctomycetales</taxon>
        <taxon>Planctomycetaceae</taxon>
        <taxon>Gimesia</taxon>
    </lineage>
</organism>
<dbReference type="InterPro" id="IPR011009">
    <property type="entry name" value="Kinase-like_dom_sf"/>
</dbReference>
<dbReference type="GO" id="GO:0005524">
    <property type="term" value="F:ATP binding"/>
    <property type="evidence" value="ECO:0007669"/>
    <property type="project" value="UniProtKB-KW"/>
</dbReference>
<evidence type="ECO:0000256" key="3">
    <source>
        <dbReference type="ARBA" id="ARBA00022777"/>
    </source>
</evidence>
<dbReference type="NCBIfam" id="TIGR00229">
    <property type="entry name" value="sensory_box"/>
    <property type="match status" value="3"/>
</dbReference>
<dbReference type="InterPro" id="IPR035965">
    <property type="entry name" value="PAS-like_dom_sf"/>
</dbReference>
<dbReference type="CDD" id="cd14014">
    <property type="entry name" value="STKc_PknB_like"/>
    <property type="match status" value="1"/>
</dbReference>
<dbReference type="Pfam" id="PF00989">
    <property type="entry name" value="PAS"/>
    <property type="match status" value="1"/>
</dbReference>
<dbReference type="SMART" id="SM00086">
    <property type="entry name" value="PAC"/>
    <property type="match status" value="2"/>
</dbReference>
<dbReference type="EC" id="2.7.11.1" evidence="8"/>
<reference evidence="8 9" key="1">
    <citation type="submission" date="2019-02" db="EMBL/GenBank/DDBJ databases">
        <title>Deep-cultivation of Planctomycetes and their phenomic and genomic characterization uncovers novel biology.</title>
        <authorList>
            <person name="Wiegand S."/>
            <person name="Jogler M."/>
            <person name="Boedeker C."/>
            <person name="Pinto D."/>
            <person name="Vollmers J."/>
            <person name="Rivas-Marin E."/>
            <person name="Kohn T."/>
            <person name="Peeters S.H."/>
            <person name="Heuer A."/>
            <person name="Rast P."/>
            <person name="Oberbeckmann S."/>
            <person name="Bunk B."/>
            <person name="Jeske O."/>
            <person name="Meyerdierks A."/>
            <person name="Storesund J.E."/>
            <person name="Kallscheuer N."/>
            <person name="Luecker S."/>
            <person name="Lage O.M."/>
            <person name="Pohl T."/>
            <person name="Merkel B.J."/>
            <person name="Hornburger P."/>
            <person name="Mueller R.-W."/>
            <person name="Bruemmer F."/>
            <person name="Labrenz M."/>
            <person name="Spormann A.M."/>
            <person name="Op den Camp H."/>
            <person name="Overmann J."/>
            <person name="Amann R."/>
            <person name="Jetten M.S.M."/>
            <person name="Mascher T."/>
            <person name="Medema M.H."/>
            <person name="Devos D.P."/>
            <person name="Kaster A.-K."/>
            <person name="Ovreas L."/>
            <person name="Rohde M."/>
            <person name="Galperin M.Y."/>
            <person name="Jogler C."/>
        </authorList>
    </citation>
    <scope>NUCLEOTIDE SEQUENCE [LARGE SCALE GENOMIC DNA]</scope>
    <source>
        <strain evidence="8 9">Pan161</strain>
    </source>
</reference>
<feature type="domain" description="PAS" evidence="7">
    <location>
        <begin position="430"/>
        <end position="500"/>
    </location>
</feature>
<protein>
    <submittedName>
        <fullName evidence="8">Serine/threonine-protein kinase PknD</fullName>
        <ecNumber evidence="8">2.7.11.1</ecNumber>
    </submittedName>
</protein>
<dbReference type="InterPro" id="IPR001610">
    <property type="entry name" value="PAC"/>
</dbReference>
<gene>
    <name evidence="8" type="primary">pknD_4</name>
    <name evidence="8" type="ORF">Pan161_15900</name>
</gene>
<keyword evidence="1 8" id="KW-0808">Transferase</keyword>
<dbReference type="Proteomes" id="UP000316855">
    <property type="component" value="Chromosome"/>
</dbReference>
<feature type="compositionally biased region" description="Polar residues" evidence="5">
    <location>
        <begin position="304"/>
        <end position="314"/>
    </location>
</feature>
<dbReference type="SUPFAM" id="SSF56112">
    <property type="entry name" value="Protein kinase-like (PK-like)"/>
    <property type="match status" value="1"/>
</dbReference>
<dbReference type="Pfam" id="PF00069">
    <property type="entry name" value="Pkinase"/>
    <property type="match status" value="1"/>
</dbReference>
<dbReference type="Pfam" id="PF13426">
    <property type="entry name" value="PAS_9"/>
    <property type="match status" value="1"/>
</dbReference>
<dbReference type="CDD" id="cd00130">
    <property type="entry name" value="PAS"/>
    <property type="match status" value="3"/>
</dbReference>
<evidence type="ECO:0000259" key="7">
    <source>
        <dbReference type="PROSITE" id="PS50112"/>
    </source>
</evidence>
<dbReference type="SMART" id="SM00220">
    <property type="entry name" value="S_TKc"/>
    <property type="match status" value="1"/>
</dbReference>
<evidence type="ECO:0000256" key="1">
    <source>
        <dbReference type="ARBA" id="ARBA00022679"/>
    </source>
</evidence>
<dbReference type="InterPro" id="IPR000014">
    <property type="entry name" value="PAS"/>
</dbReference>
<evidence type="ECO:0000256" key="2">
    <source>
        <dbReference type="ARBA" id="ARBA00022741"/>
    </source>
</evidence>
<dbReference type="Gene3D" id="1.10.510.10">
    <property type="entry name" value="Transferase(Phosphotransferase) domain 1"/>
    <property type="match status" value="1"/>
</dbReference>
<dbReference type="PANTHER" id="PTHR43289:SF6">
    <property type="entry name" value="SERINE_THREONINE-PROTEIN KINASE NEKL-3"/>
    <property type="match status" value="1"/>
</dbReference>
<dbReference type="EMBL" id="CP036343">
    <property type="protein sequence ID" value="QDT89957.1"/>
    <property type="molecule type" value="Genomic_DNA"/>
</dbReference>
<sequence>MTDHNLLFGLIAMQSDLISMRQFVDACTLWGSRKESSLADILVEQGWLIEDDRDHVEYLLKRRLEKTGGDVRKSLSSMPEGLKSALESLGDEEIQTTLSGVSQGPRFTSAVQISPTDISEDRITRRGLHSSGGIGHVWLAHDKVLDREIALKELKADQAHSEMNRQRFFREARITAQLTHPGTVPVYDYVDDGKRSYYTMKFVRGRTFSEEIRNYHEWRIKENQTGVTSRLVHLLNQFVSICNTIAYAHSKQIIHRDLKTENVIVGDFGEVAVLDWGLAKHLEEVEPVNETVVSEFDATVISNPDDSVTSSHTMQGEKLGTPAYMSPEQARGEIAMVDLRSDVYGLAAILYEILVGQPPFMGTSIIAVLESVIHDQPQPPSESVDGLPRELEQICMRGLSKKREDRQQSAIEIGDEIQSWIAERAERKRTEQERERFFNLSLDLLAILDAGGRLALTNPAWESVLGWTTEELQGKSVWELIEPSEHPRAKKNHERILSGESLTEIEYKCRHKEGSHNSIWILWNAKLIPGESSIYLVGRDITERKRTEQTFHDLLESAPDAMVVVNESGTIVLVNAQLEKLFGYDRSELLGNQIEYLVPKQFRAEHPQKVASFIQQASARPMASGLNLFAERKDGAIFPVEISLSPVKTEQGLLVSCAVRDTTLRMKEQNKIQALLDSAPDAMVVVNRQRQIEFVNFQAERLFGYQRQELLGQEIEVLIPPRFREGHPEKFERYANSPSFRPLDAKLNLSGLHKDGSEFPAEISLNPIELEEGLLISSTIRRTHA</sequence>
<dbReference type="InterPro" id="IPR013767">
    <property type="entry name" value="PAS_fold"/>
</dbReference>
<dbReference type="InterPro" id="IPR008271">
    <property type="entry name" value="Ser/Thr_kinase_AS"/>
</dbReference>
<dbReference type="Gene3D" id="3.30.450.20">
    <property type="entry name" value="PAS domain"/>
    <property type="match status" value="3"/>
</dbReference>
<evidence type="ECO:0000259" key="6">
    <source>
        <dbReference type="PROSITE" id="PS50011"/>
    </source>
</evidence>
<dbReference type="PROSITE" id="PS00108">
    <property type="entry name" value="PROTEIN_KINASE_ST"/>
    <property type="match status" value="1"/>
</dbReference>
<name>A0A517VAC5_9PLAN</name>
<accession>A0A517VAC5</accession>
<keyword evidence="3 8" id="KW-0418">Kinase</keyword>
<dbReference type="PROSITE" id="PS50112">
    <property type="entry name" value="PAS"/>
    <property type="match status" value="3"/>
</dbReference>
<dbReference type="Pfam" id="PF08447">
    <property type="entry name" value="PAS_3"/>
    <property type="match status" value="1"/>
</dbReference>
<keyword evidence="2" id="KW-0547">Nucleotide-binding</keyword>
<dbReference type="AlphaFoldDB" id="A0A517VAC5"/>
<feature type="domain" description="Protein kinase" evidence="6">
    <location>
        <begin position="123"/>
        <end position="421"/>
    </location>
</feature>
<feature type="domain" description="PAS" evidence="7">
    <location>
        <begin position="547"/>
        <end position="600"/>
    </location>
</feature>
<dbReference type="SUPFAM" id="SSF55785">
    <property type="entry name" value="PYP-like sensor domain (PAS domain)"/>
    <property type="match status" value="3"/>
</dbReference>
<proteinExistence type="predicted"/>
<dbReference type="SMART" id="SM00091">
    <property type="entry name" value="PAS"/>
    <property type="match status" value="3"/>
</dbReference>
<dbReference type="InterPro" id="IPR013655">
    <property type="entry name" value="PAS_fold_3"/>
</dbReference>
<dbReference type="GO" id="GO:0004674">
    <property type="term" value="F:protein serine/threonine kinase activity"/>
    <property type="evidence" value="ECO:0007669"/>
    <property type="project" value="UniProtKB-EC"/>
</dbReference>
<feature type="region of interest" description="Disordered" evidence="5">
    <location>
        <begin position="304"/>
        <end position="323"/>
    </location>
</feature>
<dbReference type="GO" id="GO:0006355">
    <property type="term" value="P:regulation of DNA-templated transcription"/>
    <property type="evidence" value="ECO:0007669"/>
    <property type="project" value="InterPro"/>
</dbReference>